<dbReference type="InterPro" id="IPR036291">
    <property type="entry name" value="NAD(P)-bd_dom_sf"/>
</dbReference>
<dbReference type="FunFam" id="3.40.50.720:FF:000084">
    <property type="entry name" value="Short-chain dehydrogenase reductase"/>
    <property type="match status" value="1"/>
</dbReference>
<dbReference type="PANTHER" id="PTHR43943">
    <property type="entry name" value="DEHYDROGENASE/REDUCTASE (SDR FAMILY) MEMBER 4"/>
    <property type="match status" value="1"/>
</dbReference>
<dbReference type="PANTHER" id="PTHR43943:SF2">
    <property type="entry name" value="DEHYDROGENASE_REDUCTASE 4"/>
    <property type="match status" value="1"/>
</dbReference>
<evidence type="ECO:0000313" key="4">
    <source>
        <dbReference type="Proteomes" id="UP000612893"/>
    </source>
</evidence>
<gene>
    <name evidence="3" type="ORF">JF922_09265</name>
</gene>
<dbReference type="InterPro" id="IPR002347">
    <property type="entry name" value="SDR_fam"/>
</dbReference>
<dbReference type="EMBL" id="JAEKNR010000101">
    <property type="protein sequence ID" value="MBJ7598259.1"/>
    <property type="molecule type" value="Genomic_DNA"/>
</dbReference>
<evidence type="ECO:0000313" key="3">
    <source>
        <dbReference type="EMBL" id="MBJ7598259.1"/>
    </source>
</evidence>
<evidence type="ECO:0000256" key="2">
    <source>
        <dbReference type="ARBA" id="ARBA00023002"/>
    </source>
</evidence>
<reference evidence="3" key="1">
    <citation type="submission" date="2020-10" db="EMBL/GenBank/DDBJ databases">
        <title>Ca. Dormibacterota MAGs.</title>
        <authorList>
            <person name="Montgomery K."/>
        </authorList>
    </citation>
    <scope>NUCLEOTIDE SEQUENCE [LARGE SCALE GENOMIC DNA]</scope>
    <source>
        <strain evidence="3">SC8812_S17_10</strain>
    </source>
</reference>
<comment type="caution">
    <text evidence="3">The sequence shown here is derived from an EMBL/GenBank/DDBJ whole genome shotgun (WGS) entry which is preliminary data.</text>
</comment>
<dbReference type="GO" id="GO:0016491">
    <property type="term" value="F:oxidoreductase activity"/>
    <property type="evidence" value="ECO:0007669"/>
    <property type="project" value="UniProtKB-KW"/>
</dbReference>
<proteinExistence type="inferred from homology"/>
<dbReference type="Pfam" id="PF13561">
    <property type="entry name" value="adh_short_C2"/>
    <property type="match status" value="1"/>
</dbReference>
<dbReference type="NCBIfam" id="NF005559">
    <property type="entry name" value="PRK07231.1"/>
    <property type="match status" value="1"/>
</dbReference>
<dbReference type="Proteomes" id="UP000612893">
    <property type="component" value="Unassembled WGS sequence"/>
</dbReference>
<organism evidence="3 4">
    <name type="scientific">Candidatus Nephthysia bennettiae</name>
    <dbReference type="NCBI Taxonomy" id="3127016"/>
    <lineage>
        <taxon>Bacteria</taxon>
        <taxon>Bacillati</taxon>
        <taxon>Candidatus Dormiibacterota</taxon>
        <taxon>Candidatus Dormibacteria</taxon>
        <taxon>Candidatus Dormibacterales</taxon>
        <taxon>Candidatus Dormibacteraceae</taxon>
        <taxon>Candidatus Nephthysia</taxon>
    </lineage>
</organism>
<dbReference type="CDD" id="cd05233">
    <property type="entry name" value="SDR_c"/>
    <property type="match status" value="1"/>
</dbReference>
<protein>
    <submittedName>
        <fullName evidence="3">SDR family oxidoreductase</fullName>
    </submittedName>
</protein>
<comment type="similarity">
    <text evidence="1">Belongs to the short-chain dehydrogenases/reductases (SDR) family.</text>
</comment>
<dbReference type="PRINTS" id="PR00080">
    <property type="entry name" value="SDRFAMILY"/>
</dbReference>
<dbReference type="Gene3D" id="3.40.50.720">
    <property type="entry name" value="NAD(P)-binding Rossmann-like Domain"/>
    <property type="match status" value="1"/>
</dbReference>
<name>A0A934K3M4_9BACT</name>
<keyword evidence="2" id="KW-0560">Oxidoreductase</keyword>
<dbReference type="SUPFAM" id="SSF51735">
    <property type="entry name" value="NAD(P)-binding Rossmann-fold domains"/>
    <property type="match status" value="1"/>
</dbReference>
<dbReference type="AlphaFoldDB" id="A0A934K3M4"/>
<sequence>MSAVPDFSLSGRVAIVTGASRGLGVAIAEGLAEQGSRVVLSSRKQEDLDREAERLNARFAEGTAMAVAAHAGREADLRRLVEATMERFGRVDILVNNAGTNPYFGPLIDAQPAIWDKTFEVNLRGYFLLSQLVYRAWMEVNGGVIVNVASTGGLRPSFGLGVYDITKAGVIMLTRQLARELGGKVRVNCIAPGLFKTRFAEALWGNETILNRVLTSNPMGRIGDPPEIAGAVVFLASDAASYVNGEVLVVDGGG</sequence>
<keyword evidence="4" id="KW-1185">Reference proteome</keyword>
<dbReference type="PRINTS" id="PR00081">
    <property type="entry name" value="GDHRDH"/>
</dbReference>
<accession>A0A934K3M4</accession>
<evidence type="ECO:0000256" key="1">
    <source>
        <dbReference type="ARBA" id="ARBA00006484"/>
    </source>
</evidence>